<evidence type="ECO:0000313" key="2">
    <source>
        <dbReference type="Proteomes" id="UP000009342"/>
    </source>
</evidence>
<sequence length="41" mass="4738">MAQVTKKRVVMMLKLKMKLINVHKKKISQGLALRFLAKNSL</sequence>
<protein>
    <submittedName>
        <fullName evidence="1">Uncharacterized protein</fullName>
    </submittedName>
</protein>
<evidence type="ECO:0000313" key="1">
    <source>
        <dbReference type="EMBL" id="CCJ82430.1"/>
    </source>
</evidence>
<gene>
    <name evidence="1" type="ORF">BN134_3191</name>
</gene>
<keyword evidence="2" id="KW-1185">Reference proteome</keyword>
<organism evidence="1 2">
    <name type="scientific">Cronobacter dublinensis 1210</name>
    <dbReference type="NCBI Taxonomy" id="1208656"/>
    <lineage>
        <taxon>Bacteria</taxon>
        <taxon>Pseudomonadati</taxon>
        <taxon>Pseudomonadota</taxon>
        <taxon>Gammaproteobacteria</taxon>
        <taxon>Enterobacterales</taxon>
        <taxon>Enterobacteriaceae</taxon>
        <taxon>Cronobacter</taxon>
    </lineage>
</organism>
<proteinExistence type="predicted"/>
<comment type="caution">
    <text evidence="1">The sequence shown here is derived from an EMBL/GenBank/DDBJ whole genome shotgun (WGS) entry which is preliminary data.</text>
</comment>
<dbReference type="EMBL" id="CAKZ01000145">
    <property type="protein sequence ID" value="CCJ82430.1"/>
    <property type="molecule type" value="Genomic_DNA"/>
</dbReference>
<accession>A0ABP1WA78</accession>
<name>A0ABP1WA78_9ENTR</name>
<reference evidence="2" key="1">
    <citation type="journal article" date="2012" name="PLoS ONE">
        <title>Comparative analysis of genome sequences covering the seven cronobacter species.</title>
        <authorList>
            <person name="Joseph S."/>
            <person name="Desai P."/>
            <person name="Ji Y."/>
            <person name="Cummings C.A."/>
            <person name="Shih R."/>
            <person name="Degoricija L."/>
            <person name="Rico A."/>
            <person name="Brzoska P."/>
            <person name="Hamby S.E."/>
            <person name="Masood N."/>
            <person name="Hariri S."/>
            <person name="Sonbol H."/>
            <person name="Chuzhanova N."/>
            <person name="McClelland M."/>
            <person name="Furtado M.R."/>
            <person name="Forsythe S.J."/>
        </authorList>
    </citation>
    <scope>NUCLEOTIDE SEQUENCE [LARGE SCALE GENOMIC DNA]</scope>
    <source>
        <strain evidence="2">1210</strain>
    </source>
</reference>
<dbReference type="Proteomes" id="UP000009342">
    <property type="component" value="Unassembled WGS sequence"/>
</dbReference>